<evidence type="ECO:0000313" key="2">
    <source>
        <dbReference type="EMBL" id="OFC59573.1"/>
    </source>
</evidence>
<dbReference type="Proteomes" id="UP000243534">
    <property type="component" value="Unassembled WGS sequence"/>
</dbReference>
<dbReference type="PANTHER" id="PTHR33273">
    <property type="entry name" value="DOMAIN-CONTAINING PROTEIN, PUTATIVE-RELATED"/>
    <property type="match status" value="1"/>
</dbReference>
<sequence>MWKGARLEAVAKSDLPMRPRHANAIGESLFDFICGVDLSICNRGNCPTFVTASRAEVLDVTLASREIAPLISKWRVLDDHSFSDHKYIGFSLNASRPELKTYRNFRNTNWVLYCRKLRSALPTAPDRDSILSADAVDELVEVFSSVSRTTLESSCPLRTQKSKGKPPWWTSELTEIRSSSRRLFNKARKSGSSDDWALYKAGLAIYKSELKKAKRASWRAFCGSVEGCHGLGAFLQKILLQWGI</sequence>
<dbReference type="GO" id="GO:0003824">
    <property type="term" value="F:catalytic activity"/>
    <property type="evidence" value="ECO:0007669"/>
    <property type="project" value="InterPro"/>
</dbReference>
<accession>A0A1E7YV97</accession>
<proteinExistence type="predicted"/>
<gene>
    <name evidence="2" type="ORF">BBW68_15040</name>
</gene>
<evidence type="ECO:0000313" key="3">
    <source>
        <dbReference type="Proteomes" id="UP000243534"/>
    </source>
</evidence>
<evidence type="ECO:0000259" key="1">
    <source>
        <dbReference type="Pfam" id="PF14529"/>
    </source>
</evidence>
<protein>
    <recommendedName>
        <fullName evidence="1">Endonuclease/exonuclease/phosphatase domain-containing protein</fullName>
    </recommendedName>
</protein>
<organism evidence="2 3">
    <name type="scientific">Candidatus Erwinia dacicola</name>
    <dbReference type="NCBI Taxonomy" id="252393"/>
    <lineage>
        <taxon>Bacteria</taxon>
        <taxon>Pseudomonadati</taxon>
        <taxon>Pseudomonadota</taxon>
        <taxon>Gammaproteobacteria</taxon>
        <taxon>Enterobacterales</taxon>
        <taxon>Erwiniaceae</taxon>
        <taxon>Erwinia</taxon>
    </lineage>
</organism>
<name>A0A1E7YV97_9GAMM</name>
<dbReference type="AlphaFoldDB" id="A0A1E7YV97"/>
<dbReference type="EMBL" id="MAYS01000561">
    <property type="protein sequence ID" value="OFC59573.1"/>
    <property type="molecule type" value="Genomic_DNA"/>
</dbReference>
<feature type="domain" description="Endonuclease/exonuclease/phosphatase" evidence="1">
    <location>
        <begin position="22"/>
        <end position="88"/>
    </location>
</feature>
<dbReference type="SUPFAM" id="SSF56219">
    <property type="entry name" value="DNase I-like"/>
    <property type="match status" value="1"/>
</dbReference>
<reference evidence="2 3" key="1">
    <citation type="submission" date="2016-07" db="EMBL/GenBank/DDBJ databases">
        <authorList>
            <person name="Yuval B."/>
        </authorList>
    </citation>
    <scope>NUCLEOTIDE SEQUENCE [LARGE SCALE GENOMIC DNA]</scope>
    <source>
        <strain evidence="2 3">IL</strain>
    </source>
</reference>
<dbReference type="Pfam" id="PF14529">
    <property type="entry name" value="Exo_endo_phos_2"/>
    <property type="match status" value="1"/>
</dbReference>
<dbReference type="InterPro" id="IPR005135">
    <property type="entry name" value="Endo/exonuclease/phosphatase"/>
</dbReference>
<dbReference type="Gene3D" id="3.60.10.10">
    <property type="entry name" value="Endonuclease/exonuclease/phosphatase"/>
    <property type="match status" value="1"/>
</dbReference>
<dbReference type="InterPro" id="IPR036691">
    <property type="entry name" value="Endo/exonu/phosph_ase_sf"/>
</dbReference>
<comment type="caution">
    <text evidence="2">The sequence shown here is derived from an EMBL/GenBank/DDBJ whole genome shotgun (WGS) entry which is preliminary data.</text>
</comment>
<dbReference type="PANTHER" id="PTHR33273:SF2">
    <property type="entry name" value="ENDONUCLEASE_EXONUCLEASE_PHOSPHATASE DOMAIN-CONTAINING PROTEIN"/>
    <property type="match status" value="1"/>
</dbReference>